<keyword evidence="3" id="KW-0812">Transmembrane</keyword>
<dbReference type="PANTHER" id="PTHR15715">
    <property type="entry name" value="CENTROSOMAL PROTEIN OF 170 KDA"/>
    <property type="match status" value="1"/>
</dbReference>
<keyword evidence="1" id="KW-0175">Coiled coil</keyword>
<dbReference type="PANTHER" id="PTHR15715:SF37">
    <property type="entry name" value="LD47843P"/>
    <property type="match status" value="1"/>
</dbReference>
<feature type="domain" description="FHA" evidence="4">
    <location>
        <begin position="45"/>
        <end position="100"/>
    </location>
</feature>
<dbReference type="SMART" id="SM00240">
    <property type="entry name" value="FHA"/>
    <property type="match status" value="1"/>
</dbReference>
<dbReference type="PROSITE" id="PS50006">
    <property type="entry name" value="FHA_DOMAIN"/>
    <property type="match status" value="1"/>
</dbReference>
<proteinExistence type="predicted"/>
<evidence type="ECO:0000313" key="6">
    <source>
        <dbReference type="WBParaSite" id="L893_g4336.t1"/>
    </source>
</evidence>
<keyword evidence="3" id="KW-1133">Transmembrane helix</keyword>
<dbReference type="CDD" id="cd22679">
    <property type="entry name" value="FHA_SLMAP"/>
    <property type="match status" value="1"/>
</dbReference>
<name>A0A1I8ACI1_9BILA</name>
<sequence>MSSSGDSNSSQDELVTPLAILLPIQQSHPFEERRIPVHEGESEQIKIGRSVARWKANLNNAIFDCKVLSRNHAVLFYEEGCFYIRDTKSSNGTFINSERLSKSGEESAPRPIHSGDILQLGVEIIESSNKSHGCIMALVRLYNECGVEVINQHKVQRNNAEVPRTAERTYSSSADASFISPTQLFQMQQYIKEAMFREKNLEEKLQSVQTLLANTVKSSQDTWEALINEDRLLSRIEMLEGQLSLFSKNTTQDALRKEVFDMLEERNEYETKCKQVVQRLEEEKREAFLRISDLEKSLTNTENEINVLNIKHRDELEYAQRQTDLLREEVILLREANALNVEKDENRRNSSQEADNPTESSMTSNAIGLAQEAGSESGSRCVKHADSEEIIIITNGQDTGAHNLEDFARKSEALALQKFLPISYSDASEHGDHRTSSGYLNSREGEADEYLFLSDTGKSENTSQHKKSDELLNQGDFDAAVPNCSDDENDAVAPSCTHAMGDVPTSNESALADDVNDKDSAQMKVPCAEITQQGDRAHDGKQALVGDKKREEDAGQKAKCEEDALGYDVFPSMSYHEERQPSPPDYLASTFLLCSVAPLLGIMLMLLDAFLSLFTLRRQHTAKED</sequence>
<dbReference type="CDD" id="cd21911">
    <property type="entry name" value="CC1_SLMAP"/>
    <property type="match status" value="1"/>
</dbReference>
<dbReference type="SUPFAM" id="SSF49879">
    <property type="entry name" value="SMAD/FHA domain"/>
    <property type="match status" value="1"/>
</dbReference>
<feature type="transmembrane region" description="Helical" evidence="3">
    <location>
        <begin position="586"/>
        <end position="614"/>
    </location>
</feature>
<dbReference type="AlphaFoldDB" id="A0A1I8ACI1"/>
<dbReference type="InterPro" id="IPR051176">
    <property type="entry name" value="Cent_Immune-Sig_Mod"/>
</dbReference>
<keyword evidence="5" id="KW-1185">Reference proteome</keyword>
<evidence type="ECO:0000259" key="4">
    <source>
        <dbReference type="PROSITE" id="PS50006"/>
    </source>
</evidence>
<dbReference type="Pfam" id="PF00498">
    <property type="entry name" value="FHA"/>
    <property type="match status" value="1"/>
</dbReference>
<protein>
    <submittedName>
        <fullName evidence="6">FHA domain-containing protein</fullName>
    </submittedName>
</protein>
<feature type="compositionally biased region" description="Polar residues" evidence="2">
    <location>
        <begin position="351"/>
        <end position="363"/>
    </location>
</feature>
<feature type="region of interest" description="Disordered" evidence="2">
    <location>
        <begin position="342"/>
        <end position="363"/>
    </location>
</feature>
<evidence type="ECO:0000256" key="2">
    <source>
        <dbReference type="SAM" id="MobiDB-lite"/>
    </source>
</evidence>
<dbReference type="Proteomes" id="UP000095287">
    <property type="component" value="Unplaced"/>
</dbReference>
<keyword evidence="3" id="KW-0472">Membrane</keyword>
<dbReference type="WBParaSite" id="L893_g4336.t1">
    <property type="protein sequence ID" value="L893_g4336.t1"/>
    <property type="gene ID" value="L893_g4336"/>
</dbReference>
<feature type="region of interest" description="Disordered" evidence="2">
    <location>
        <begin position="534"/>
        <end position="558"/>
    </location>
</feature>
<feature type="compositionally biased region" description="Basic and acidic residues" evidence="2">
    <location>
        <begin position="535"/>
        <end position="558"/>
    </location>
</feature>
<dbReference type="Gene3D" id="2.60.200.20">
    <property type="match status" value="1"/>
</dbReference>
<evidence type="ECO:0000313" key="5">
    <source>
        <dbReference type="Proteomes" id="UP000095287"/>
    </source>
</evidence>
<dbReference type="InterPro" id="IPR008984">
    <property type="entry name" value="SMAD_FHA_dom_sf"/>
</dbReference>
<feature type="coiled-coil region" evidence="1">
    <location>
        <begin position="266"/>
        <end position="311"/>
    </location>
</feature>
<organism evidence="5 6">
    <name type="scientific">Steinernema glaseri</name>
    <dbReference type="NCBI Taxonomy" id="37863"/>
    <lineage>
        <taxon>Eukaryota</taxon>
        <taxon>Metazoa</taxon>
        <taxon>Ecdysozoa</taxon>
        <taxon>Nematoda</taxon>
        <taxon>Chromadorea</taxon>
        <taxon>Rhabditida</taxon>
        <taxon>Tylenchina</taxon>
        <taxon>Panagrolaimomorpha</taxon>
        <taxon>Strongyloidoidea</taxon>
        <taxon>Steinernematidae</taxon>
        <taxon>Steinernema</taxon>
    </lineage>
</organism>
<accession>A0A1I8ACI1</accession>
<evidence type="ECO:0000256" key="1">
    <source>
        <dbReference type="SAM" id="Coils"/>
    </source>
</evidence>
<evidence type="ECO:0000256" key="3">
    <source>
        <dbReference type="SAM" id="Phobius"/>
    </source>
</evidence>
<reference evidence="6" key="1">
    <citation type="submission" date="2016-11" db="UniProtKB">
        <authorList>
            <consortium name="WormBaseParasite"/>
        </authorList>
    </citation>
    <scope>IDENTIFICATION</scope>
</reference>
<dbReference type="InterPro" id="IPR000253">
    <property type="entry name" value="FHA_dom"/>
</dbReference>